<accession>A0A1F6M8S2</accession>
<dbReference type="Proteomes" id="UP000176532">
    <property type="component" value="Unassembled WGS sequence"/>
</dbReference>
<keyword evidence="5 7" id="KW-0238">DNA-binding</keyword>
<dbReference type="PROSITE" id="PS51161">
    <property type="entry name" value="ATP_CONE"/>
    <property type="match status" value="1"/>
</dbReference>
<evidence type="ECO:0000256" key="5">
    <source>
        <dbReference type="ARBA" id="ARBA00023125"/>
    </source>
</evidence>
<dbReference type="PANTHER" id="PTHR30455">
    <property type="entry name" value="TRANSCRIPTIONAL REPRESSOR NRDR"/>
    <property type="match status" value="1"/>
</dbReference>
<proteinExistence type="inferred from homology"/>
<dbReference type="GO" id="GO:0003677">
    <property type="term" value="F:DNA binding"/>
    <property type="evidence" value="ECO:0007669"/>
    <property type="project" value="UniProtKB-KW"/>
</dbReference>
<comment type="similarity">
    <text evidence="7">Belongs to the NrdR family.</text>
</comment>
<dbReference type="GO" id="GO:0008270">
    <property type="term" value="F:zinc ion binding"/>
    <property type="evidence" value="ECO:0007669"/>
    <property type="project" value="InterPro"/>
</dbReference>
<evidence type="ECO:0000256" key="2">
    <source>
        <dbReference type="ARBA" id="ARBA00022741"/>
    </source>
</evidence>
<dbReference type="InterPro" id="IPR011723">
    <property type="entry name" value="Znf/thioredoxin_put"/>
</dbReference>
<evidence type="ECO:0000313" key="10">
    <source>
        <dbReference type="Proteomes" id="UP000176532"/>
    </source>
</evidence>
<protein>
    <recommendedName>
        <fullName evidence="7">Transcriptional repressor NrdR</fullName>
    </recommendedName>
</protein>
<evidence type="ECO:0000256" key="4">
    <source>
        <dbReference type="ARBA" id="ARBA00023015"/>
    </source>
</evidence>
<dbReference type="HAMAP" id="MF_00440">
    <property type="entry name" value="NrdR"/>
    <property type="match status" value="1"/>
</dbReference>
<evidence type="ECO:0000259" key="8">
    <source>
        <dbReference type="PROSITE" id="PS51161"/>
    </source>
</evidence>
<evidence type="ECO:0000256" key="3">
    <source>
        <dbReference type="ARBA" id="ARBA00022840"/>
    </source>
</evidence>
<evidence type="ECO:0000256" key="1">
    <source>
        <dbReference type="ARBA" id="ARBA00022491"/>
    </source>
</evidence>
<keyword evidence="3 7" id="KW-0067">ATP-binding</keyword>
<keyword evidence="6 7" id="KW-0804">Transcription</keyword>
<dbReference type="AlphaFoldDB" id="A0A1F6M8S2"/>
<dbReference type="STRING" id="1798682.A3C15_00405"/>
<dbReference type="GO" id="GO:0005524">
    <property type="term" value="F:ATP binding"/>
    <property type="evidence" value="ECO:0007669"/>
    <property type="project" value="UniProtKB-UniRule"/>
</dbReference>
<comment type="function">
    <text evidence="7">Negatively regulates transcription of bacterial ribonucleotide reductase nrd genes and operons by binding to NrdR-boxes.</text>
</comment>
<dbReference type="InterPro" id="IPR005144">
    <property type="entry name" value="ATP-cone_dom"/>
</dbReference>
<name>A0A1F6M8S2_9BACT</name>
<evidence type="ECO:0000256" key="6">
    <source>
        <dbReference type="ARBA" id="ARBA00023163"/>
    </source>
</evidence>
<comment type="caution">
    <text evidence="9">The sequence shown here is derived from an EMBL/GenBank/DDBJ whole genome shotgun (WGS) entry which is preliminary data.</text>
</comment>
<reference evidence="9 10" key="1">
    <citation type="journal article" date="2016" name="Nat. Commun.">
        <title>Thousands of microbial genomes shed light on interconnected biogeochemical processes in an aquifer system.</title>
        <authorList>
            <person name="Anantharaman K."/>
            <person name="Brown C.T."/>
            <person name="Hug L.A."/>
            <person name="Sharon I."/>
            <person name="Castelle C.J."/>
            <person name="Probst A.J."/>
            <person name="Thomas B.C."/>
            <person name="Singh A."/>
            <person name="Wilkins M.J."/>
            <person name="Karaoz U."/>
            <person name="Brodie E.L."/>
            <person name="Williams K.H."/>
            <person name="Hubbard S.S."/>
            <person name="Banfield J.F."/>
        </authorList>
    </citation>
    <scope>NUCLEOTIDE SEQUENCE [LARGE SCALE GENOMIC DNA]</scope>
</reference>
<organism evidence="9 10">
    <name type="scientific">Candidatus Magasanikbacteria bacterium RIFCSPHIGHO2_02_FULL_50_9b</name>
    <dbReference type="NCBI Taxonomy" id="1798682"/>
    <lineage>
        <taxon>Bacteria</taxon>
        <taxon>Candidatus Magasanikiibacteriota</taxon>
    </lineage>
</organism>
<dbReference type="EMBL" id="MFQD01000026">
    <property type="protein sequence ID" value="OGH67970.1"/>
    <property type="molecule type" value="Genomic_DNA"/>
</dbReference>
<keyword evidence="1 7" id="KW-0678">Repressor</keyword>
<keyword evidence="4 7" id="KW-0805">Transcription regulation</keyword>
<dbReference type="GO" id="GO:0045892">
    <property type="term" value="P:negative regulation of DNA-templated transcription"/>
    <property type="evidence" value="ECO:0007669"/>
    <property type="project" value="UniProtKB-UniRule"/>
</dbReference>
<dbReference type="NCBIfam" id="TIGR00244">
    <property type="entry name" value="transcriptional regulator NrdR"/>
    <property type="match status" value="1"/>
</dbReference>
<sequence length="152" mass="17858">MLCPACKTETKVVDSRVAPDGLTVRRRRECDTCGERFSTIEEMELLDITVVKRDGGREVYDREKMGQGIRLSMQKRPYTNESFRTLISRIERDMQKRRKREIKSSEIGDIVMHHLKNFDKIGYIRFASIYRSFTDVSGFAKELQSLEKKKKK</sequence>
<keyword evidence="2 7" id="KW-0547">Nucleotide-binding</keyword>
<evidence type="ECO:0000256" key="7">
    <source>
        <dbReference type="HAMAP-Rule" id="MF_00440"/>
    </source>
</evidence>
<comment type="caution">
    <text evidence="7">Lacks conserved residue(s) required for the propagation of feature annotation.</text>
</comment>
<dbReference type="NCBIfam" id="TIGR02098">
    <property type="entry name" value="MJ0042_CXXC"/>
    <property type="match status" value="1"/>
</dbReference>
<feature type="domain" description="ATP-cone" evidence="8">
    <location>
        <begin position="48"/>
        <end position="138"/>
    </location>
</feature>
<evidence type="ECO:0000313" key="9">
    <source>
        <dbReference type="EMBL" id="OGH67970.1"/>
    </source>
</evidence>
<dbReference type="Pfam" id="PF03477">
    <property type="entry name" value="ATP-cone"/>
    <property type="match status" value="1"/>
</dbReference>
<dbReference type="InterPro" id="IPR055173">
    <property type="entry name" value="NrdR-like_N"/>
</dbReference>
<gene>
    <name evidence="7" type="primary">nrdR</name>
    <name evidence="9" type="ORF">A3C15_00405</name>
</gene>
<dbReference type="PANTHER" id="PTHR30455:SF2">
    <property type="entry name" value="TRANSCRIPTIONAL REPRESSOR NRDR"/>
    <property type="match status" value="1"/>
</dbReference>
<dbReference type="Pfam" id="PF22811">
    <property type="entry name" value="Zn_ribbon_NrdR"/>
    <property type="match status" value="1"/>
</dbReference>
<dbReference type="InterPro" id="IPR003796">
    <property type="entry name" value="RNR_NrdR-like"/>
</dbReference>